<evidence type="ECO:0000259" key="12">
    <source>
        <dbReference type="Pfam" id="PF20974"/>
    </source>
</evidence>
<dbReference type="FunFam" id="2.40.240.10:FF:000004">
    <property type="entry name" value="Glutamyl-tRNA synthetase, cytoplasmic"/>
    <property type="match status" value="1"/>
</dbReference>
<dbReference type="OrthoDB" id="10250478at2759"/>
<evidence type="ECO:0000256" key="1">
    <source>
        <dbReference type="ARBA" id="ARBA00004496"/>
    </source>
</evidence>
<dbReference type="InterPro" id="IPR050132">
    <property type="entry name" value="Gln/Glu-tRNA_Ligase"/>
</dbReference>
<evidence type="ECO:0000256" key="10">
    <source>
        <dbReference type="ARBA" id="ARBA00030865"/>
    </source>
</evidence>
<accession>A0A4P9XGC5</accession>
<dbReference type="InterPro" id="IPR049437">
    <property type="entry name" value="tRNA-synt_1c_C2"/>
</dbReference>
<evidence type="ECO:0000256" key="4">
    <source>
        <dbReference type="ARBA" id="ARBA00022490"/>
    </source>
</evidence>
<evidence type="ECO:0000256" key="6">
    <source>
        <dbReference type="ARBA" id="ARBA00022741"/>
    </source>
</evidence>
<comment type="catalytic activity">
    <reaction evidence="11">
        <text>tRNA(Glu) + L-glutamate + ATP = L-glutamyl-tRNA(Glu) + AMP + diphosphate</text>
        <dbReference type="Rhea" id="RHEA:23540"/>
        <dbReference type="Rhea" id="RHEA-COMP:9663"/>
        <dbReference type="Rhea" id="RHEA-COMP:9680"/>
        <dbReference type="ChEBI" id="CHEBI:29985"/>
        <dbReference type="ChEBI" id="CHEBI:30616"/>
        <dbReference type="ChEBI" id="CHEBI:33019"/>
        <dbReference type="ChEBI" id="CHEBI:78442"/>
        <dbReference type="ChEBI" id="CHEBI:78520"/>
        <dbReference type="ChEBI" id="CHEBI:456215"/>
        <dbReference type="EC" id="6.1.1.17"/>
    </reaction>
</comment>
<dbReference type="GO" id="GO:0005829">
    <property type="term" value="C:cytosol"/>
    <property type="evidence" value="ECO:0007669"/>
    <property type="project" value="TreeGrafter"/>
</dbReference>
<dbReference type="Gene3D" id="2.40.240.10">
    <property type="entry name" value="Ribosomal Protein L25, Chain P"/>
    <property type="match status" value="1"/>
</dbReference>
<dbReference type="InterPro" id="IPR020056">
    <property type="entry name" value="Rbsml_bL25/Gln-tRNA_synth_N"/>
</dbReference>
<proteinExistence type="inferred from homology"/>
<comment type="subcellular location">
    <subcellularLocation>
        <location evidence="1">Cytoplasm</location>
    </subcellularLocation>
</comment>
<evidence type="ECO:0000256" key="7">
    <source>
        <dbReference type="ARBA" id="ARBA00022840"/>
    </source>
</evidence>
<dbReference type="PANTHER" id="PTHR43097">
    <property type="entry name" value="GLUTAMINE-TRNA LIGASE"/>
    <property type="match status" value="1"/>
</dbReference>
<keyword evidence="13" id="KW-0687">Ribonucleoprotein</keyword>
<dbReference type="InterPro" id="IPR011035">
    <property type="entry name" value="Ribosomal_bL25/Gln-tRNA_synth"/>
</dbReference>
<organism evidence="13 14">
    <name type="scientific">Thamnocephalis sphaerospora</name>
    <dbReference type="NCBI Taxonomy" id="78915"/>
    <lineage>
        <taxon>Eukaryota</taxon>
        <taxon>Fungi</taxon>
        <taxon>Fungi incertae sedis</taxon>
        <taxon>Zoopagomycota</taxon>
        <taxon>Zoopagomycotina</taxon>
        <taxon>Zoopagomycetes</taxon>
        <taxon>Zoopagales</taxon>
        <taxon>Sigmoideomycetaceae</taxon>
        <taxon>Thamnocephalis</taxon>
    </lineage>
</organism>
<dbReference type="GO" id="GO:0005524">
    <property type="term" value="F:ATP binding"/>
    <property type="evidence" value="ECO:0007669"/>
    <property type="project" value="UniProtKB-KW"/>
</dbReference>
<keyword evidence="13" id="KW-0689">Ribosomal protein</keyword>
<evidence type="ECO:0000256" key="2">
    <source>
        <dbReference type="ARBA" id="ARBA00008927"/>
    </source>
</evidence>
<evidence type="ECO:0000313" key="13">
    <source>
        <dbReference type="EMBL" id="RKP04676.1"/>
    </source>
</evidence>
<dbReference type="GO" id="GO:0006424">
    <property type="term" value="P:glutamyl-tRNA aminoacylation"/>
    <property type="evidence" value="ECO:0007669"/>
    <property type="project" value="TreeGrafter"/>
</dbReference>
<dbReference type="PANTHER" id="PTHR43097:SF5">
    <property type="entry name" value="GLUTAMATE--TRNA LIGASE"/>
    <property type="match status" value="1"/>
</dbReference>
<feature type="non-terminal residue" evidence="13">
    <location>
        <position position="1"/>
    </location>
</feature>
<comment type="similarity">
    <text evidence="2">Belongs to the class-I aminoacyl-tRNA synthetase family. Glutamate--tRNA ligase type 2 subfamily.</text>
</comment>
<keyword evidence="9 13" id="KW-0030">Aminoacyl-tRNA synthetase</keyword>
<keyword evidence="7" id="KW-0067">ATP-binding</keyword>
<protein>
    <recommendedName>
        <fullName evidence="3">glutamate--tRNA ligase</fullName>
        <ecNumber evidence="3">6.1.1.17</ecNumber>
    </recommendedName>
    <alternativeName>
        <fullName evidence="10">Glutamyl-tRNA synthetase</fullName>
    </alternativeName>
</protein>
<dbReference type="GO" id="GO:0005840">
    <property type="term" value="C:ribosome"/>
    <property type="evidence" value="ECO:0007669"/>
    <property type="project" value="UniProtKB-KW"/>
</dbReference>
<name>A0A4P9XGC5_9FUNG</name>
<keyword evidence="6" id="KW-0547">Nucleotide-binding</keyword>
<dbReference type="AlphaFoldDB" id="A0A4P9XGC5"/>
<dbReference type="GO" id="GO:0017102">
    <property type="term" value="C:methionyl glutamyl tRNA synthetase complex"/>
    <property type="evidence" value="ECO:0007669"/>
    <property type="project" value="TreeGrafter"/>
</dbReference>
<dbReference type="SUPFAM" id="SSF50715">
    <property type="entry name" value="Ribosomal protein L25-like"/>
    <property type="match status" value="1"/>
</dbReference>
<dbReference type="Proteomes" id="UP000271241">
    <property type="component" value="Unassembled WGS sequence"/>
</dbReference>
<evidence type="ECO:0000256" key="8">
    <source>
        <dbReference type="ARBA" id="ARBA00022917"/>
    </source>
</evidence>
<keyword evidence="5" id="KW-0436">Ligase</keyword>
<evidence type="ECO:0000256" key="3">
    <source>
        <dbReference type="ARBA" id="ARBA00012835"/>
    </source>
</evidence>
<dbReference type="GO" id="GO:0004818">
    <property type="term" value="F:glutamate-tRNA ligase activity"/>
    <property type="evidence" value="ECO:0007669"/>
    <property type="project" value="UniProtKB-EC"/>
</dbReference>
<dbReference type="Pfam" id="PF20974">
    <property type="entry name" value="tRNA-synt_1c_C2"/>
    <property type="match status" value="1"/>
</dbReference>
<dbReference type="STRING" id="78915.A0A4P9XGC5"/>
<gene>
    <name evidence="13" type="ORF">THASP1DRAFT_26731</name>
</gene>
<keyword evidence="14" id="KW-1185">Reference proteome</keyword>
<keyword evidence="8" id="KW-0648">Protein biosynthesis</keyword>
<dbReference type="EMBL" id="KZ993538">
    <property type="protein sequence ID" value="RKP04676.1"/>
    <property type="molecule type" value="Genomic_DNA"/>
</dbReference>
<feature type="domain" description="tRNA synthetases class I (E and Q) anti-codon binding" evidence="12">
    <location>
        <begin position="53"/>
        <end position="128"/>
    </location>
</feature>
<evidence type="ECO:0000256" key="5">
    <source>
        <dbReference type="ARBA" id="ARBA00022598"/>
    </source>
</evidence>
<reference evidence="14" key="1">
    <citation type="journal article" date="2018" name="Nat. Microbiol.">
        <title>Leveraging single-cell genomics to expand the fungal tree of life.</title>
        <authorList>
            <person name="Ahrendt S.R."/>
            <person name="Quandt C.A."/>
            <person name="Ciobanu D."/>
            <person name="Clum A."/>
            <person name="Salamov A."/>
            <person name="Andreopoulos B."/>
            <person name="Cheng J.F."/>
            <person name="Woyke T."/>
            <person name="Pelin A."/>
            <person name="Henrissat B."/>
            <person name="Reynolds N.K."/>
            <person name="Benny G.L."/>
            <person name="Smith M.E."/>
            <person name="James T.Y."/>
            <person name="Grigoriev I.V."/>
        </authorList>
    </citation>
    <scope>NUCLEOTIDE SEQUENCE [LARGE SCALE GENOMIC DNA]</scope>
    <source>
        <strain evidence="14">RSA 1356</strain>
    </source>
</reference>
<sequence length="229" mass="25020">EDAASFAEGEEITLMDWGNTFVDAITRDSATGAVTGLKLRLNPAGNPKLTKKKVTWLSPASERPFIPALLHDYDYLITKKKLEEDDELANFLTPVSEFHVETVGDNNLAALKKGDIIQLERRGYYIVDRAYDAAQPEVPMHLIAIPDGKASSMASKATPTGKQAAATIRKPATPSAQIEVLAVADPQDKLAETLPTRGGQMYTTSTVYGDLQLKTDEEATSMYTVKKIY</sequence>
<keyword evidence="4" id="KW-0963">Cytoplasm</keyword>
<evidence type="ECO:0000256" key="9">
    <source>
        <dbReference type="ARBA" id="ARBA00023146"/>
    </source>
</evidence>
<dbReference type="EC" id="6.1.1.17" evidence="3"/>
<evidence type="ECO:0000313" key="14">
    <source>
        <dbReference type="Proteomes" id="UP000271241"/>
    </source>
</evidence>
<evidence type="ECO:0000256" key="11">
    <source>
        <dbReference type="ARBA" id="ARBA00048351"/>
    </source>
</evidence>